<comment type="caution">
    <text evidence="1">The sequence shown here is derived from an EMBL/GenBank/DDBJ whole genome shotgun (WGS) entry which is preliminary data.</text>
</comment>
<evidence type="ECO:0000313" key="2">
    <source>
        <dbReference type="Proteomes" id="UP000546007"/>
    </source>
</evidence>
<dbReference type="RefSeq" id="WP_124316788.1">
    <property type="nucleotide sequence ID" value="NZ_AP028155.1"/>
</dbReference>
<organism evidence="1 2">
    <name type="scientific">Butyricimonas faecihominis</name>
    <dbReference type="NCBI Taxonomy" id="1472416"/>
    <lineage>
        <taxon>Bacteria</taxon>
        <taxon>Pseudomonadati</taxon>
        <taxon>Bacteroidota</taxon>
        <taxon>Bacteroidia</taxon>
        <taxon>Bacteroidales</taxon>
        <taxon>Odoribacteraceae</taxon>
        <taxon>Butyricimonas</taxon>
    </lineage>
</organism>
<proteinExistence type="predicted"/>
<evidence type="ECO:0008006" key="3">
    <source>
        <dbReference type="Google" id="ProtNLM"/>
    </source>
</evidence>
<dbReference type="EMBL" id="JACIES010000014">
    <property type="protein sequence ID" value="MBB4027959.1"/>
    <property type="molecule type" value="Genomic_DNA"/>
</dbReference>
<accession>A0A7W6I0R8</accession>
<dbReference type="GeneID" id="93099917"/>
<dbReference type="Proteomes" id="UP000546007">
    <property type="component" value="Unassembled WGS sequence"/>
</dbReference>
<protein>
    <recommendedName>
        <fullName evidence="3">Porin family protein</fullName>
    </recommendedName>
</protein>
<dbReference type="AlphaFoldDB" id="A0A7W6I0R8"/>
<reference evidence="1 2" key="1">
    <citation type="submission" date="2020-08" db="EMBL/GenBank/DDBJ databases">
        <title>Genomic Encyclopedia of Type Strains, Phase IV (KMG-IV): sequencing the most valuable type-strain genomes for metagenomic binning, comparative biology and taxonomic classification.</title>
        <authorList>
            <person name="Goeker M."/>
        </authorList>
    </citation>
    <scope>NUCLEOTIDE SEQUENCE [LARGE SCALE GENOMIC DNA]</scope>
    <source>
        <strain evidence="1 2">DSM 105721</strain>
    </source>
</reference>
<dbReference type="OrthoDB" id="1098580at2"/>
<gene>
    <name evidence="1" type="ORF">GGR14_003776</name>
</gene>
<dbReference type="SUPFAM" id="SSF56935">
    <property type="entry name" value="Porins"/>
    <property type="match status" value="1"/>
</dbReference>
<keyword evidence="2" id="KW-1185">Reference proteome</keyword>
<evidence type="ECO:0000313" key="1">
    <source>
        <dbReference type="EMBL" id="MBB4027959.1"/>
    </source>
</evidence>
<name>A0A7W6I0R8_9BACT</name>
<sequence>MMTRFWLVLILFVTASFGRVEAQENRNGFRLDTIYKSGAKRQVVKAPVKKSVPLKSSVSRKTGKWTLSGSCGMSFGDYTSIDVSPQIGYRWNEFFSAGGGVSYNYHHSSNRYDMNYLGVNVFGRVNPVRYIALQIQPELKGSWGKSYEKKIDFRYVPTMLVGGGGVIPTGTGSISVMFYYDVIQDKYSPYGKNWVCSVGYSFNL</sequence>